<keyword evidence="2" id="KW-1185">Reference proteome</keyword>
<organism evidence="1 2">
    <name type="scientific">Dictyobacter alpinus</name>
    <dbReference type="NCBI Taxonomy" id="2014873"/>
    <lineage>
        <taxon>Bacteria</taxon>
        <taxon>Bacillati</taxon>
        <taxon>Chloroflexota</taxon>
        <taxon>Ktedonobacteria</taxon>
        <taxon>Ktedonobacterales</taxon>
        <taxon>Dictyobacteraceae</taxon>
        <taxon>Dictyobacter</taxon>
    </lineage>
</organism>
<evidence type="ECO:0000313" key="1">
    <source>
        <dbReference type="EMBL" id="GCE26770.1"/>
    </source>
</evidence>
<sequence>MSVQGSDAPNAHINARRALQMVPDRFGLVKTRVQHFAGMDTHFGTKVLCIPVSLCTVVPTLSPLFVPMPASY</sequence>
<reference evidence="2" key="1">
    <citation type="submission" date="2018-12" db="EMBL/GenBank/DDBJ databases">
        <title>Tengunoibacter tsumagoiensis gen. nov., sp. nov., Dictyobacter kobayashii sp. nov., D. alpinus sp. nov., and D. joshuensis sp. nov. and description of Dictyobacteraceae fam. nov. within the order Ktedonobacterales isolated from Tengu-no-mugimeshi.</title>
        <authorList>
            <person name="Wang C.M."/>
            <person name="Zheng Y."/>
            <person name="Sakai Y."/>
            <person name="Toyoda A."/>
            <person name="Minakuchi Y."/>
            <person name="Abe K."/>
            <person name="Yokota A."/>
            <person name="Yabe S."/>
        </authorList>
    </citation>
    <scope>NUCLEOTIDE SEQUENCE [LARGE SCALE GENOMIC DNA]</scope>
    <source>
        <strain evidence="2">Uno16</strain>
    </source>
</reference>
<dbReference type="Proteomes" id="UP000287171">
    <property type="component" value="Unassembled WGS sequence"/>
</dbReference>
<protein>
    <submittedName>
        <fullName evidence="1">Uncharacterized protein</fullName>
    </submittedName>
</protein>
<name>A0A402B614_9CHLR</name>
<evidence type="ECO:0000313" key="2">
    <source>
        <dbReference type="Proteomes" id="UP000287171"/>
    </source>
</evidence>
<dbReference type="EMBL" id="BIFT01000001">
    <property type="protein sequence ID" value="GCE26770.1"/>
    <property type="molecule type" value="Genomic_DNA"/>
</dbReference>
<dbReference type="AlphaFoldDB" id="A0A402B614"/>
<comment type="caution">
    <text evidence="1">The sequence shown here is derived from an EMBL/GenBank/DDBJ whole genome shotgun (WGS) entry which is preliminary data.</text>
</comment>
<proteinExistence type="predicted"/>
<gene>
    <name evidence="1" type="ORF">KDA_22540</name>
</gene>
<accession>A0A402B614</accession>